<organism evidence="2 3">
    <name type="scientific">Ulvibacterium marinum</name>
    <dbReference type="NCBI Taxonomy" id="2419782"/>
    <lineage>
        <taxon>Bacteria</taxon>
        <taxon>Pseudomonadati</taxon>
        <taxon>Bacteroidota</taxon>
        <taxon>Flavobacteriia</taxon>
        <taxon>Flavobacteriales</taxon>
        <taxon>Flavobacteriaceae</taxon>
        <taxon>Ulvibacterium</taxon>
    </lineage>
</organism>
<evidence type="ECO:0000313" key="2">
    <source>
        <dbReference type="EMBL" id="RKN81416.1"/>
    </source>
</evidence>
<keyword evidence="1" id="KW-0812">Transmembrane</keyword>
<dbReference type="AlphaFoldDB" id="A0A3B0CEG4"/>
<dbReference type="OrthoDB" id="5431540at2"/>
<evidence type="ECO:0000313" key="3">
    <source>
        <dbReference type="Proteomes" id="UP000276603"/>
    </source>
</evidence>
<comment type="caution">
    <text evidence="2">The sequence shown here is derived from an EMBL/GenBank/DDBJ whole genome shotgun (WGS) entry which is preliminary data.</text>
</comment>
<accession>A0A3B0CEG4</accession>
<keyword evidence="1" id="KW-0472">Membrane</keyword>
<evidence type="ECO:0008006" key="4">
    <source>
        <dbReference type="Google" id="ProtNLM"/>
    </source>
</evidence>
<name>A0A3B0CEG4_9FLAO</name>
<feature type="transmembrane region" description="Helical" evidence="1">
    <location>
        <begin position="6"/>
        <end position="27"/>
    </location>
</feature>
<keyword evidence="3" id="KW-1185">Reference proteome</keyword>
<proteinExistence type="predicted"/>
<dbReference type="Proteomes" id="UP000276603">
    <property type="component" value="Unassembled WGS sequence"/>
</dbReference>
<sequence>MSDALIVILVLGIYFSPVFYQLVIVIGESKKGNKLPLRRFKKILKYSFLVLLPVGIAFIILIKVNFLDYEGPINYEKVDQITFENFRGLEFFKKSLYGNERFAYIVTTIESEIEEDSIYVEALFHPSRSFVYNSHSNSHELLTHEIYHFKITELFARKTRQKLALLKKPSKNEIHKIILTTLREERKFQKKYDYDTFHSYVFSKQKEYEKTIDSLLNLFSEYKKPKVPING</sequence>
<dbReference type="RefSeq" id="WP_120711574.1">
    <property type="nucleotide sequence ID" value="NZ_RBCJ01000002.1"/>
</dbReference>
<reference evidence="2 3" key="1">
    <citation type="submission" date="2018-10" db="EMBL/GenBank/DDBJ databases">
        <title>Ulvibacterium marinum gen. nov., sp. nov., a novel marine bacterium of the family Flavobacteriaceae, isolated from a culture of the green alga Ulva prolifera.</title>
        <authorList>
            <person name="Zhang Z."/>
        </authorList>
    </citation>
    <scope>NUCLEOTIDE SEQUENCE [LARGE SCALE GENOMIC DNA]</scope>
    <source>
        <strain evidence="2 3">CCMM003</strain>
    </source>
</reference>
<evidence type="ECO:0000256" key="1">
    <source>
        <dbReference type="SAM" id="Phobius"/>
    </source>
</evidence>
<feature type="transmembrane region" description="Helical" evidence="1">
    <location>
        <begin position="48"/>
        <end position="67"/>
    </location>
</feature>
<keyword evidence="1" id="KW-1133">Transmembrane helix</keyword>
<gene>
    <name evidence="2" type="ORF">D7Z94_10855</name>
</gene>
<protein>
    <recommendedName>
        <fullName evidence="4">DUF922 domain-containing protein</fullName>
    </recommendedName>
</protein>
<dbReference type="EMBL" id="RBCJ01000002">
    <property type="protein sequence ID" value="RKN81416.1"/>
    <property type="molecule type" value="Genomic_DNA"/>
</dbReference>